<evidence type="ECO:0000256" key="10">
    <source>
        <dbReference type="SAM" id="SignalP"/>
    </source>
</evidence>
<dbReference type="InterPro" id="IPR050352">
    <property type="entry name" value="ABCG_transporters"/>
</dbReference>
<accession>A0A811SFD2</accession>
<feature type="transmembrane region" description="Helical" evidence="9">
    <location>
        <begin position="681"/>
        <end position="701"/>
    </location>
</feature>
<evidence type="ECO:0000313" key="13">
    <source>
        <dbReference type="Proteomes" id="UP000604825"/>
    </source>
</evidence>
<evidence type="ECO:0000256" key="8">
    <source>
        <dbReference type="ARBA" id="ARBA00023136"/>
    </source>
</evidence>
<name>A0A811SFD2_9POAL</name>
<dbReference type="SMART" id="SM00382">
    <property type="entry name" value="AAA"/>
    <property type="match status" value="1"/>
</dbReference>
<evidence type="ECO:0000259" key="11">
    <source>
        <dbReference type="PROSITE" id="PS50893"/>
    </source>
</evidence>
<dbReference type="PROSITE" id="PS00211">
    <property type="entry name" value="ABC_TRANSPORTER_1"/>
    <property type="match status" value="1"/>
</dbReference>
<dbReference type="InterPro" id="IPR003593">
    <property type="entry name" value="AAA+_ATPase"/>
</dbReference>
<keyword evidence="13" id="KW-1185">Reference proteome</keyword>
<comment type="caution">
    <text evidence="12">The sequence shown here is derived from an EMBL/GenBank/DDBJ whole genome shotgun (WGS) entry which is preliminary data.</text>
</comment>
<keyword evidence="10" id="KW-0732">Signal</keyword>
<dbReference type="GO" id="GO:0005524">
    <property type="term" value="F:ATP binding"/>
    <property type="evidence" value="ECO:0007669"/>
    <property type="project" value="UniProtKB-KW"/>
</dbReference>
<dbReference type="InterPro" id="IPR043926">
    <property type="entry name" value="ABCG_dom"/>
</dbReference>
<organism evidence="12 13">
    <name type="scientific">Miscanthus lutarioriparius</name>
    <dbReference type="NCBI Taxonomy" id="422564"/>
    <lineage>
        <taxon>Eukaryota</taxon>
        <taxon>Viridiplantae</taxon>
        <taxon>Streptophyta</taxon>
        <taxon>Embryophyta</taxon>
        <taxon>Tracheophyta</taxon>
        <taxon>Spermatophyta</taxon>
        <taxon>Magnoliopsida</taxon>
        <taxon>Liliopsida</taxon>
        <taxon>Poales</taxon>
        <taxon>Poaceae</taxon>
        <taxon>PACMAD clade</taxon>
        <taxon>Panicoideae</taxon>
        <taxon>Andropogonodae</taxon>
        <taxon>Andropogoneae</taxon>
        <taxon>Saccharinae</taxon>
        <taxon>Miscanthus</taxon>
    </lineage>
</organism>
<dbReference type="InterPro" id="IPR003439">
    <property type="entry name" value="ABC_transporter-like_ATP-bd"/>
</dbReference>
<feature type="chain" id="PRO_5032839646" description="ABC transporter domain-containing protein" evidence="10">
    <location>
        <begin position="16"/>
        <end position="856"/>
    </location>
</feature>
<dbReference type="PANTHER" id="PTHR48041:SF14">
    <property type="entry name" value="ABC TRANSPORTER G FAMILY MEMBER 25"/>
    <property type="match status" value="1"/>
</dbReference>
<comment type="subcellular location">
    <subcellularLocation>
        <location evidence="1">Membrane</location>
        <topology evidence="1">Multi-pass membrane protein</topology>
    </subcellularLocation>
</comment>
<feature type="transmembrane region" description="Helical" evidence="9">
    <location>
        <begin position="652"/>
        <end position="669"/>
    </location>
</feature>
<dbReference type="GO" id="GO:0140359">
    <property type="term" value="F:ABC-type transporter activity"/>
    <property type="evidence" value="ECO:0007669"/>
    <property type="project" value="InterPro"/>
</dbReference>
<evidence type="ECO:0000256" key="7">
    <source>
        <dbReference type="ARBA" id="ARBA00022989"/>
    </source>
</evidence>
<evidence type="ECO:0000256" key="1">
    <source>
        <dbReference type="ARBA" id="ARBA00004141"/>
    </source>
</evidence>
<gene>
    <name evidence="12" type="ORF">NCGR_LOCUS64983</name>
</gene>
<keyword evidence="6" id="KW-0067">ATP-binding</keyword>
<dbReference type="CDD" id="cd03213">
    <property type="entry name" value="ABCG_EPDR"/>
    <property type="match status" value="1"/>
</dbReference>
<keyword evidence="5" id="KW-0547">Nucleotide-binding</keyword>
<dbReference type="GO" id="GO:0016887">
    <property type="term" value="F:ATP hydrolysis activity"/>
    <property type="evidence" value="ECO:0007669"/>
    <property type="project" value="InterPro"/>
</dbReference>
<keyword evidence="3" id="KW-0813">Transport</keyword>
<dbReference type="Pfam" id="PF19055">
    <property type="entry name" value="ABC2_membrane_7"/>
    <property type="match status" value="2"/>
</dbReference>
<keyword evidence="4 9" id="KW-0812">Transmembrane</keyword>
<dbReference type="Proteomes" id="UP000604825">
    <property type="component" value="Unassembled WGS sequence"/>
</dbReference>
<evidence type="ECO:0000256" key="9">
    <source>
        <dbReference type="SAM" id="Phobius"/>
    </source>
</evidence>
<sequence>MRASCLLLLISVVAAIELSLLRPARCQPPGVIDRAPPPIAQVIKGAPPLPVLQPQDLEKELRPVSDRLTAELQKKYGFCMADAQSDFNQTFDYTSDPSFASDCMEQTRACPLGAYCPLGTLNDTTGLCDPYFYQVTPGKNTACGTADSWADIVTTNDVFCPPGHYCPTTTQKYNCSSGHYCRKGSTDEKKCFWKNTCKDNAIKEDLTLYGIILIAILGFVLLLVYNCSGLFISLQVKMSSRSRKKAAKRADKSAAARERWKLAKELVLRHEVPTERFGRAYNQADTDRAMKINNDKLTFSGVVSLATEIRPRRPTLEVAFRGLTLSIGKKKLLQCVTGKLSPGRVTAIMGPSGAGKTTFLNAVLGKTSGYKKDGIVLINGLPGLMKSYKKIIGFVPQDDIVHGNLTVEENLWFSSCCRLSKGMSRSDKVRVLERVIESLGLQEIRNSLVGTVEKRGISGGQRKRVNVGIEMVMEPSLLILDEPTTGLDSASSQLLLRALRHEALEGVNVCAVVHQPSYTLFNMFDDFVLLARGGLIAYHGPIYEVETYFAGLGIKVPGRENPPDYFIDILEGIVKTKMRGNVTPKHLPLLWMLHNGYEVPDDLQKDLENINTIRELYTVRSISEQSSEEQSENTDSVHPVAKQRLREATQQAVDYLILCIAGICIGTIARVRDDSFGVASYGYTIMAVSLLCQLASLRSFSPEKLQYWRERQSGMSSLAYFLARDTIDHSNTAVKPIIFLSTFYFFNNPRSTLRDNYLVLLALIYCVTGIGYTFAIWFELGLAQLSSAIVPVVLVLVGAKPDLPRVIRELCYPKWALEAFIIAGAKELVFCFFNQQSSCYPVVKELVYGIVNQMCA</sequence>
<evidence type="ECO:0000256" key="6">
    <source>
        <dbReference type="ARBA" id="ARBA00022840"/>
    </source>
</evidence>
<dbReference type="InterPro" id="IPR017871">
    <property type="entry name" value="ABC_transporter-like_CS"/>
</dbReference>
<dbReference type="SUPFAM" id="SSF52540">
    <property type="entry name" value="P-loop containing nucleoside triphosphate hydrolases"/>
    <property type="match status" value="1"/>
</dbReference>
<proteinExistence type="inferred from homology"/>
<evidence type="ECO:0000313" key="12">
    <source>
        <dbReference type="EMBL" id="CAD6340885.1"/>
    </source>
</evidence>
<dbReference type="GO" id="GO:0016020">
    <property type="term" value="C:membrane"/>
    <property type="evidence" value="ECO:0007669"/>
    <property type="project" value="UniProtKB-SubCell"/>
</dbReference>
<dbReference type="FunFam" id="3.40.50.300:FF:000367">
    <property type="entry name" value="ABC transporter G family member 24"/>
    <property type="match status" value="1"/>
</dbReference>
<dbReference type="Gene3D" id="3.40.50.300">
    <property type="entry name" value="P-loop containing nucleotide triphosphate hydrolases"/>
    <property type="match status" value="1"/>
</dbReference>
<dbReference type="InterPro" id="IPR027417">
    <property type="entry name" value="P-loop_NTPase"/>
</dbReference>
<feature type="transmembrane region" description="Helical" evidence="9">
    <location>
        <begin position="206"/>
        <end position="234"/>
    </location>
</feature>
<feature type="transmembrane region" description="Helical" evidence="9">
    <location>
        <begin position="757"/>
        <end position="775"/>
    </location>
</feature>
<dbReference type="PANTHER" id="PTHR48041">
    <property type="entry name" value="ABC TRANSPORTER G FAMILY MEMBER 28"/>
    <property type="match status" value="1"/>
</dbReference>
<evidence type="ECO:0000256" key="4">
    <source>
        <dbReference type="ARBA" id="ARBA00022692"/>
    </source>
</evidence>
<dbReference type="EMBL" id="CAJGYO010000085">
    <property type="protein sequence ID" value="CAD6340885.1"/>
    <property type="molecule type" value="Genomic_DNA"/>
</dbReference>
<feature type="signal peptide" evidence="10">
    <location>
        <begin position="1"/>
        <end position="15"/>
    </location>
</feature>
<dbReference type="PROSITE" id="PS50893">
    <property type="entry name" value="ABC_TRANSPORTER_2"/>
    <property type="match status" value="1"/>
</dbReference>
<reference evidence="12" key="1">
    <citation type="submission" date="2020-10" db="EMBL/GenBank/DDBJ databases">
        <authorList>
            <person name="Han B."/>
            <person name="Lu T."/>
            <person name="Zhao Q."/>
            <person name="Huang X."/>
            <person name="Zhao Y."/>
        </authorList>
    </citation>
    <scope>NUCLEOTIDE SEQUENCE</scope>
</reference>
<keyword evidence="7 9" id="KW-1133">Transmembrane helix</keyword>
<evidence type="ECO:0000256" key="3">
    <source>
        <dbReference type="ARBA" id="ARBA00022448"/>
    </source>
</evidence>
<dbReference type="OrthoDB" id="66620at2759"/>
<dbReference type="AlphaFoldDB" id="A0A811SFD2"/>
<comment type="similarity">
    <text evidence="2">Belongs to the ABC transporter superfamily. ABCG family. Eye pigment precursor importer (TC 3.A.1.204) subfamily.</text>
</comment>
<evidence type="ECO:0000256" key="2">
    <source>
        <dbReference type="ARBA" id="ARBA00005814"/>
    </source>
</evidence>
<feature type="domain" description="ABC transporter" evidence="11">
    <location>
        <begin position="318"/>
        <end position="558"/>
    </location>
</feature>
<feature type="transmembrane region" description="Helical" evidence="9">
    <location>
        <begin position="781"/>
        <end position="799"/>
    </location>
</feature>
<keyword evidence="8 9" id="KW-0472">Membrane</keyword>
<dbReference type="Pfam" id="PF00005">
    <property type="entry name" value="ABC_tran"/>
    <property type="match status" value="1"/>
</dbReference>
<protein>
    <recommendedName>
        <fullName evidence="11">ABC transporter domain-containing protein</fullName>
    </recommendedName>
</protein>
<evidence type="ECO:0000256" key="5">
    <source>
        <dbReference type="ARBA" id="ARBA00022741"/>
    </source>
</evidence>